<sequence length="90" mass="9917">MVARSSQHWSLLMSANVLLGVLSTSIMEAIFSAQGSGTTFNQASKPWRSKAMSGELLFFEQKALQLFLLNQCTYASKLNGQQPSQMRLSS</sequence>
<name>A0A822N5P6_9VIBR</name>
<accession>A0A822N5P6</accession>
<organism evidence="1 2">
    <name type="scientific">Vibrio crassostreae</name>
    <dbReference type="NCBI Taxonomy" id="246167"/>
    <lineage>
        <taxon>Bacteria</taxon>
        <taxon>Pseudomonadati</taxon>
        <taxon>Pseudomonadota</taxon>
        <taxon>Gammaproteobacteria</taxon>
        <taxon>Vibrionales</taxon>
        <taxon>Vibrionaceae</taxon>
        <taxon>Vibrio</taxon>
    </lineage>
</organism>
<reference evidence="2" key="1">
    <citation type="submission" date="2014-06" db="EMBL/GenBank/DDBJ databases">
        <authorList>
            <person name="Le Roux Frederique"/>
        </authorList>
    </citation>
    <scope>NUCLEOTIDE SEQUENCE [LARGE SCALE GENOMIC DNA]</scope>
    <source>
        <strain evidence="2">J5-5</strain>
    </source>
</reference>
<gene>
    <name evidence="1" type="ORF">VCR5J5_780029</name>
</gene>
<comment type="caution">
    <text evidence="1">The sequence shown here is derived from an EMBL/GenBank/DDBJ whole genome shotgun (WGS) entry which is preliminary data.</text>
</comment>
<evidence type="ECO:0000313" key="1">
    <source>
        <dbReference type="EMBL" id="CDT68255.1"/>
    </source>
</evidence>
<protein>
    <submittedName>
        <fullName evidence="1">Uncharacterized protein</fullName>
    </submittedName>
</protein>
<proteinExistence type="predicted"/>
<dbReference type="Proteomes" id="UP000049495">
    <property type="component" value="Unassembled WGS sequence"/>
</dbReference>
<dbReference type="AlphaFoldDB" id="A0A822N5P6"/>
<dbReference type="EMBL" id="CCJV01000142">
    <property type="protein sequence ID" value="CDT68255.1"/>
    <property type="molecule type" value="Genomic_DNA"/>
</dbReference>
<evidence type="ECO:0000313" key="2">
    <source>
        <dbReference type="Proteomes" id="UP000049495"/>
    </source>
</evidence>